<sequence>DASSPVRGGIAAGLAVAAGLANVAKITAQKFEGGSASGGGGGGANGSGALGGMSPQAPTFNVIGNNGLNQLAQLQQQPTQAYVVSGHVTTAQSLDRNRIENATL</sequence>
<evidence type="ECO:0000313" key="3">
    <source>
        <dbReference type="Proteomes" id="UP000713222"/>
    </source>
</evidence>
<evidence type="ECO:0000256" key="1">
    <source>
        <dbReference type="SAM" id="MobiDB-lite"/>
    </source>
</evidence>
<proteinExistence type="predicted"/>
<accession>A0A964XSB9</accession>
<feature type="compositionally biased region" description="Gly residues" evidence="1">
    <location>
        <begin position="35"/>
        <end position="51"/>
    </location>
</feature>
<evidence type="ECO:0000313" key="2">
    <source>
        <dbReference type="EMBL" id="NBN88637.1"/>
    </source>
</evidence>
<comment type="caution">
    <text evidence="2">The sequence shown here is derived from an EMBL/GenBank/DDBJ whole genome shotgun (WGS) entry which is preliminary data.</text>
</comment>
<feature type="non-terminal residue" evidence="2">
    <location>
        <position position="1"/>
    </location>
</feature>
<name>A0A964XSB9_9PROT</name>
<reference evidence="2" key="1">
    <citation type="submission" date="2018-10" db="EMBL/GenBank/DDBJ databases">
        <title>Iterative Subtractive Binning of Freshwater Chronoseries Metagenomes Recovers Nearly Complete Genomes from over Four Hundred Novel Species.</title>
        <authorList>
            <person name="Rodriguez-R L.M."/>
            <person name="Tsementzi D."/>
            <person name="Luo C."/>
            <person name="Konstantinidis K.T."/>
        </authorList>
    </citation>
    <scope>NUCLEOTIDE SEQUENCE</scope>
    <source>
        <strain evidence="2">WB7_6_001</strain>
    </source>
</reference>
<feature type="region of interest" description="Disordered" evidence="1">
    <location>
        <begin position="32"/>
        <end position="56"/>
    </location>
</feature>
<protein>
    <submittedName>
        <fullName evidence="2">Uncharacterized protein</fullName>
    </submittedName>
</protein>
<organism evidence="2 3">
    <name type="scientific">Candidatus Fonsibacter lacus</name>
    <dbReference type="NCBI Taxonomy" id="2576439"/>
    <lineage>
        <taxon>Bacteria</taxon>
        <taxon>Pseudomonadati</taxon>
        <taxon>Pseudomonadota</taxon>
        <taxon>Alphaproteobacteria</taxon>
        <taxon>Candidatus Pelagibacterales</taxon>
        <taxon>Candidatus Pelagibacterales incertae sedis</taxon>
        <taxon>Candidatus Fonsibacter</taxon>
    </lineage>
</organism>
<dbReference type="EMBL" id="RGET01000208">
    <property type="protein sequence ID" value="NBN88637.1"/>
    <property type="molecule type" value="Genomic_DNA"/>
</dbReference>
<dbReference type="AlphaFoldDB" id="A0A964XSB9"/>
<dbReference type="Proteomes" id="UP000713222">
    <property type="component" value="Unassembled WGS sequence"/>
</dbReference>
<gene>
    <name evidence="2" type="ORF">EBV32_06080</name>
</gene>